<protein>
    <recommendedName>
        <fullName evidence="1">ABC-type glycine betaine transport system substrate-binding domain-containing protein</fullName>
    </recommendedName>
</protein>
<dbReference type="InterPro" id="IPR007210">
    <property type="entry name" value="ABC_Gly_betaine_transp_sub-bd"/>
</dbReference>
<dbReference type="Gene3D" id="3.40.190.120">
    <property type="entry name" value="Osmoprotection protein (prox), domain 2"/>
    <property type="match status" value="1"/>
</dbReference>
<dbReference type="AlphaFoldDB" id="A0A6J4MDY3"/>
<dbReference type="CDD" id="cd13606">
    <property type="entry name" value="PBP2_ProX_like"/>
    <property type="match status" value="1"/>
</dbReference>
<accession>A0A6J4MDY3</accession>
<evidence type="ECO:0000259" key="1">
    <source>
        <dbReference type="Pfam" id="PF04069"/>
    </source>
</evidence>
<proteinExistence type="predicted"/>
<dbReference type="EMBL" id="CADCUJ010000080">
    <property type="protein sequence ID" value="CAA9356686.1"/>
    <property type="molecule type" value="Genomic_DNA"/>
</dbReference>
<name>A0A6J4MDY3_9ACTN</name>
<sequence length="323" mass="34096">MQSSDRNPSLRRVLAAAAIAPLVLLTSCGGGSDTLEGGSGDGSGGGGEVVIAHQAYTEMEIMAEMYAGLLEDAGYTPKLQPVDTRDLYVPPLSSGKVDVVPEYASSMTEFLNRDANGAEAELVASPDVQETVAQLEELGADYGVEPLEPAEAEDANAYAVTQEFSEQNDVTTLSDLGELDEPVALAAASDCPERPDCQQGLKSVYGIEVSSFEPLGFGTVQTKEALESGEVDLGQVGTSDGSLESLGLVVLEDDQNWQNAENLVPVVNSDFLQQNPDVADALNELSDVLTTEDLKSLNAQVDVDRMLAEDVAQSYLQENDLVG</sequence>
<dbReference type="PROSITE" id="PS51257">
    <property type="entry name" value="PROKAR_LIPOPROTEIN"/>
    <property type="match status" value="1"/>
</dbReference>
<dbReference type="GO" id="GO:0022857">
    <property type="term" value="F:transmembrane transporter activity"/>
    <property type="evidence" value="ECO:0007669"/>
    <property type="project" value="InterPro"/>
</dbReference>
<gene>
    <name evidence="2" type="ORF">AVDCRST_MAG72-1854</name>
</gene>
<dbReference type="Pfam" id="PF04069">
    <property type="entry name" value="OpuAC"/>
    <property type="match status" value="1"/>
</dbReference>
<reference evidence="2" key="1">
    <citation type="submission" date="2020-02" db="EMBL/GenBank/DDBJ databases">
        <authorList>
            <person name="Meier V. D."/>
        </authorList>
    </citation>
    <scope>NUCLEOTIDE SEQUENCE</scope>
    <source>
        <strain evidence="2">AVDCRST_MAG72</strain>
    </source>
</reference>
<dbReference type="SUPFAM" id="SSF53850">
    <property type="entry name" value="Periplasmic binding protein-like II"/>
    <property type="match status" value="1"/>
</dbReference>
<dbReference type="Gene3D" id="3.40.190.10">
    <property type="entry name" value="Periplasmic binding protein-like II"/>
    <property type="match status" value="1"/>
</dbReference>
<feature type="domain" description="ABC-type glycine betaine transport system substrate-binding" evidence="1">
    <location>
        <begin position="48"/>
        <end position="318"/>
    </location>
</feature>
<evidence type="ECO:0000313" key="2">
    <source>
        <dbReference type="EMBL" id="CAA9356686.1"/>
    </source>
</evidence>
<organism evidence="2">
    <name type="scientific">uncultured Nocardioidaceae bacterium</name>
    <dbReference type="NCBI Taxonomy" id="253824"/>
    <lineage>
        <taxon>Bacteria</taxon>
        <taxon>Bacillati</taxon>
        <taxon>Actinomycetota</taxon>
        <taxon>Actinomycetes</taxon>
        <taxon>Propionibacteriales</taxon>
        <taxon>Nocardioidaceae</taxon>
        <taxon>environmental samples</taxon>
    </lineage>
</organism>
<dbReference type="GO" id="GO:0043190">
    <property type="term" value="C:ATP-binding cassette (ABC) transporter complex"/>
    <property type="evidence" value="ECO:0007669"/>
    <property type="project" value="InterPro"/>
</dbReference>